<dbReference type="Gene3D" id="3.40.50.1820">
    <property type="entry name" value="alpha/beta hydrolase"/>
    <property type="match status" value="1"/>
</dbReference>
<evidence type="ECO:0000256" key="1">
    <source>
        <dbReference type="ARBA" id="ARBA00007169"/>
    </source>
</evidence>
<dbReference type="SUPFAM" id="SSF53474">
    <property type="entry name" value="alpha/beta-Hydrolases"/>
    <property type="match status" value="1"/>
</dbReference>
<reference evidence="4" key="1">
    <citation type="submission" date="2023-07" db="EMBL/GenBank/DDBJ databases">
        <title>30 novel species of actinomycetes from the DSMZ collection.</title>
        <authorList>
            <person name="Nouioui I."/>
        </authorList>
    </citation>
    <scope>NUCLEOTIDE SEQUENCE [LARGE SCALE GENOMIC DNA]</scope>
    <source>
        <strain evidence="4">DSM 44399</strain>
    </source>
</reference>
<gene>
    <name evidence="3" type="ORF">RM423_12090</name>
</gene>
<dbReference type="PANTHER" id="PTHR11487">
    <property type="entry name" value="THIOESTERASE"/>
    <property type="match status" value="1"/>
</dbReference>
<evidence type="ECO:0000313" key="3">
    <source>
        <dbReference type="EMBL" id="MDT0262132.1"/>
    </source>
</evidence>
<dbReference type="PANTHER" id="PTHR11487:SF0">
    <property type="entry name" value="S-ACYL FATTY ACID SYNTHASE THIOESTERASE, MEDIUM CHAIN"/>
    <property type="match status" value="1"/>
</dbReference>
<keyword evidence="4" id="KW-1185">Reference proteome</keyword>
<sequence length="263" mass="29141">MTLDSATRMTATRGHWFQPVEPSPTAEIRLFLFPHAGSGAIIYRDWAALLSDDIAAQAVTLPGRHDRREEETFTDWDYLLDALYDAVLDELDDRPFAFFGHCLGAQLAFRLAIRMDQDGIDTPALIGMSGWAPEGFFLPTEEQAQMPEAEMIGWIKKLGSFPAAVYDNPEMLALVIPALRADLSVAAQYRDDGVGVSCPLVSYGGRSDPLMEDPAAMSSWPCRSPQYLGHSDYSGGHFYIDTHAAAVTSDFSRHLHRLVERNS</sequence>
<dbReference type="EMBL" id="JAVREH010000014">
    <property type="protein sequence ID" value="MDT0262132.1"/>
    <property type="molecule type" value="Genomic_DNA"/>
</dbReference>
<dbReference type="InterPro" id="IPR001031">
    <property type="entry name" value="Thioesterase"/>
</dbReference>
<evidence type="ECO:0000259" key="2">
    <source>
        <dbReference type="Pfam" id="PF00975"/>
    </source>
</evidence>
<proteinExistence type="inferred from homology"/>
<organism evidence="3 4">
    <name type="scientific">Jatrophihabitans lederbergiae</name>
    <dbReference type="NCBI Taxonomy" id="3075547"/>
    <lineage>
        <taxon>Bacteria</taxon>
        <taxon>Bacillati</taxon>
        <taxon>Actinomycetota</taxon>
        <taxon>Actinomycetes</taxon>
        <taxon>Jatrophihabitantales</taxon>
        <taxon>Jatrophihabitantaceae</taxon>
        <taxon>Jatrophihabitans</taxon>
    </lineage>
</organism>
<dbReference type="Proteomes" id="UP001183176">
    <property type="component" value="Unassembled WGS sequence"/>
</dbReference>
<dbReference type="InterPro" id="IPR029058">
    <property type="entry name" value="AB_hydrolase_fold"/>
</dbReference>
<comment type="caution">
    <text evidence="3">The sequence shown here is derived from an EMBL/GenBank/DDBJ whole genome shotgun (WGS) entry which is preliminary data.</text>
</comment>
<comment type="similarity">
    <text evidence="1">Belongs to the thioesterase family.</text>
</comment>
<feature type="domain" description="Thioesterase" evidence="2">
    <location>
        <begin position="29"/>
        <end position="252"/>
    </location>
</feature>
<keyword evidence="3" id="KW-0378">Hydrolase</keyword>
<evidence type="ECO:0000313" key="4">
    <source>
        <dbReference type="Proteomes" id="UP001183176"/>
    </source>
</evidence>
<dbReference type="Pfam" id="PF00975">
    <property type="entry name" value="Thioesterase"/>
    <property type="match status" value="1"/>
</dbReference>
<dbReference type="GO" id="GO:0016787">
    <property type="term" value="F:hydrolase activity"/>
    <property type="evidence" value="ECO:0007669"/>
    <property type="project" value="UniProtKB-KW"/>
</dbReference>
<protein>
    <submittedName>
        <fullName evidence="3">Alpha/beta fold hydrolase</fullName>
    </submittedName>
</protein>
<accession>A0ABU2JAZ6</accession>
<name>A0ABU2JAZ6_9ACTN</name>
<dbReference type="InterPro" id="IPR012223">
    <property type="entry name" value="TEII"/>
</dbReference>